<protein>
    <submittedName>
        <fullName evidence="1">Uncharacterized protein</fullName>
    </submittedName>
</protein>
<accession>A0ABY4VP33</accession>
<gene>
    <name evidence="1" type="ORF">NDR89_20005</name>
</gene>
<evidence type="ECO:0000313" key="2">
    <source>
        <dbReference type="Proteomes" id="UP001056648"/>
    </source>
</evidence>
<dbReference type="Proteomes" id="UP001056648">
    <property type="component" value="Chromosome 2"/>
</dbReference>
<dbReference type="EMBL" id="CP098736">
    <property type="protein sequence ID" value="USE78922.1"/>
    <property type="molecule type" value="Genomic_DNA"/>
</dbReference>
<organism evidence="1 2">
    <name type="scientific">Cupriavidus gilardii</name>
    <dbReference type="NCBI Taxonomy" id="82541"/>
    <lineage>
        <taxon>Bacteria</taxon>
        <taxon>Pseudomonadati</taxon>
        <taxon>Pseudomonadota</taxon>
        <taxon>Betaproteobacteria</taxon>
        <taxon>Burkholderiales</taxon>
        <taxon>Burkholderiaceae</taxon>
        <taxon>Cupriavidus</taxon>
    </lineage>
</organism>
<reference evidence="1" key="1">
    <citation type="submission" date="2022-06" db="EMBL/GenBank/DDBJ databases">
        <title>Complete genome sequence and characterization of Cupriavidus gilardii QJ1 isolated from contaminating cells.</title>
        <authorList>
            <person name="Qi J."/>
        </authorList>
    </citation>
    <scope>NUCLEOTIDE SEQUENCE</scope>
    <source>
        <strain evidence="1">QJ1</strain>
    </source>
</reference>
<sequence length="87" mass="9953">MTVEVKGGALAKLAGIWCREPGFWDFLMHRTGEPVYSESTAAAVVRKLCDVTSRAELDSEPKAEAHFHVRVRLPYMRWMQGAKRWEC</sequence>
<proteinExistence type="predicted"/>
<evidence type="ECO:0000313" key="1">
    <source>
        <dbReference type="EMBL" id="USE78922.1"/>
    </source>
</evidence>
<keyword evidence="2" id="KW-1185">Reference proteome</keyword>
<dbReference type="RefSeq" id="WP_252252659.1">
    <property type="nucleotide sequence ID" value="NZ_CP098736.1"/>
</dbReference>
<name>A0ABY4VP33_9BURK</name>